<feature type="repeat" description="WD" evidence="3">
    <location>
        <begin position="1051"/>
        <end position="1092"/>
    </location>
</feature>
<evidence type="ECO:0000256" key="2">
    <source>
        <dbReference type="ARBA" id="ARBA00022737"/>
    </source>
</evidence>
<name>A0A0C3GG24_PILCF</name>
<feature type="repeat" description="WD" evidence="3">
    <location>
        <begin position="1111"/>
        <end position="1128"/>
    </location>
</feature>
<dbReference type="InterPro" id="IPR050349">
    <property type="entry name" value="WD_LIS1/nudF_dynein_reg"/>
</dbReference>
<keyword evidence="1 3" id="KW-0853">WD repeat</keyword>
<dbReference type="Gene3D" id="3.40.50.300">
    <property type="entry name" value="P-loop containing nucleotide triphosphate hydrolases"/>
    <property type="match status" value="1"/>
</dbReference>
<sequence length="1210" mass="133553">MSITEASDAAGLNIGEAIAQGKDVLPRMKLMPSMFQRIRGATDVSGTVTNNIKPLSAVWGPLLQNIKIFIELVDEIAEVHPYAKMAWNILSASYKIIVAQTDRDDCITRLVEVMDDIYLFVQEAEPVKKIKSHGRIVALMAQQTTECAYFIRDYATNKNFWKRALNDSFMSTVDSKIKQYEDKFKELKLAFQDHTILQTRITVSRIMGDLESLALDFDLSGVHYAEGARFYPEKGCLPGTRKEIIDEITQWINSPNGDAISRIFFLSGVAGSGKSAIAHTIAQLFDQQRRLGSSYCFDRADQVNRRPSNLLSTIALNIADLDPQWKTSLARVVEGNRSLRTTLSTTEQFHKLLLEPAKALTIVGPVVVVIDALDESAEESSRKALRDILAKGISDLPSNFQILITARPEPDIVNAFNGNRHIFCKHMSDIAETSNEADITMLIETQLSSIRSLELQWPNKHWCRMLVQSSDGLFQWASTACRVIKDIRNRKLTPNRMPEPLHVISARAGCPILGIGDGQNTGDQGATAHSELRGDGDPPDLVELVVQFLGSLLSGVNQEDVPVRALHASFLDFLSDESRSKSYYVSPSQHNSSLALSSLRVMKSGLRFNICGLETSHCRNTDVLDLTTRIKKNILPHLSDFFHHRFLYWLEVLSLIKGINLAAKILRSILEWNKDKNDDIASFANDAIKFVSVFGPPISQSVPHIYLSGLPFAPMKSEVAQHYLPIFPKTLQLKTGKAYYWPSIIGVFEGHIKWVRSVAFSQHGRHIVSGSDDKTIRVWDAETGDVVVGPLQGHTDKVNSVAFSQDGRRIVSGSNDETIRVWDAETGDVVAGPLQGHTDKVNSVAFSQDGKYIISGSGNQTIRVWNAETGDVVASPLQGHTNKVNSVAFSQDGPLRGHVNWVNSVAFSQDGRRIVSGSGDQTIRVWNAETGDLVVDPLQGHTNSVTSVTFSQDGKRTVSGSNDKTIRVWDAETGDLIVRPLRGHTDRVNSVTIRVWNAETGDVVAGPLQGHTGEITSVAFSQDDRHIVSSSYDKTICVWDAETGDIVAGPLQGHTDKVNSVAFSQDGRHIVSGSGDGTIYVWDAETGDIIAEPIQRQSVSGMQRLETLLQDGRRIVSGSDDQTIRVWDAHVVSDSGDATTNGIFKDSSRLEDGWILSNSSSELLFWVPSWNRTGLCWPRNPFVIDGGADESTQLDLGDFVHDGSWEQCKA</sequence>
<evidence type="ECO:0000313" key="5">
    <source>
        <dbReference type="EMBL" id="KIM90604.1"/>
    </source>
</evidence>
<feature type="repeat" description="WD" evidence="3">
    <location>
        <begin position="748"/>
        <end position="789"/>
    </location>
</feature>
<dbReference type="Pfam" id="PF24883">
    <property type="entry name" value="NPHP3_N"/>
    <property type="match status" value="1"/>
</dbReference>
<dbReference type="SMART" id="SM00320">
    <property type="entry name" value="WD40"/>
    <property type="match status" value="8"/>
</dbReference>
<evidence type="ECO:0000256" key="1">
    <source>
        <dbReference type="ARBA" id="ARBA00022574"/>
    </source>
</evidence>
<dbReference type="CDD" id="cd00200">
    <property type="entry name" value="WD40"/>
    <property type="match status" value="1"/>
</dbReference>
<dbReference type="InterPro" id="IPR015943">
    <property type="entry name" value="WD40/YVTN_repeat-like_dom_sf"/>
</dbReference>
<dbReference type="InterPro" id="IPR056884">
    <property type="entry name" value="NPHP3-like_N"/>
</dbReference>
<dbReference type="InterPro" id="IPR007111">
    <property type="entry name" value="NACHT_NTPase"/>
</dbReference>
<feature type="repeat" description="WD" evidence="3">
    <location>
        <begin position="1008"/>
        <end position="1049"/>
    </location>
</feature>
<dbReference type="InterPro" id="IPR019775">
    <property type="entry name" value="WD40_repeat_CS"/>
</dbReference>
<dbReference type="InterPro" id="IPR027417">
    <property type="entry name" value="P-loop_NTPase"/>
</dbReference>
<feature type="domain" description="NACHT" evidence="4">
    <location>
        <begin position="262"/>
        <end position="408"/>
    </location>
</feature>
<accession>A0A0C3GG24</accession>
<dbReference type="PANTHER" id="PTHR44129">
    <property type="entry name" value="WD REPEAT-CONTAINING PROTEIN POP1"/>
    <property type="match status" value="1"/>
</dbReference>
<proteinExistence type="predicted"/>
<dbReference type="InParanoid" id="A0A0C3GG24"/>
<dbReference type="PRINTS" id="PR00320">
    <property type="entry name" value="GPROTEINBRPT"/>
</dbReference>
<dbReference type="OrthoDB" id="538223at2759"/>
<keyword evidence="2" id="KW-0677">Repeat</keyword>
<dbReference type="SUPFAM" id="SSF50978">
    <property type="entry name" value="WD40 repeat-like"/>
    <property type="match status" value="1"/>
</dbReference>
<dbReference type="AlphaFoldDB" id="A0A0C3GG24"/>
<organism evidence="5 6">
    <name type="scientific">Piloderma croceum (strain F 1598)</name>
    <dbReference type="NCBI Taxonomy" id="765440"/>
    <lineage>
        <taxon>Eukaryota</taxon>
        <taxon>Fungi</taxon>
        <taxon>Dikarya</taxon>
        <taxon>Basidiomycota</taxon>
        <taxon>Agaricomycotina</taxon>
        <taxon>Agaricomycetes</taxon>
        <taxon>Agaricomycetidae</taxon>
        <taxon>Atheliales</taxon>
        <taxon>Atheliaceae</taxon>
        <taxon>Piloderma</taxon>
    </lineage>
</organism>
<dbReference type="PROSITE" id="PS50082">
    <property type="entry name" value="WD_REPEATS_2"/>
    <property type="match status" value="8"/>
</dbReference>
<dbReference type="PROSITE" id="PS50837">
    <property type="entry name" value="NACHT"/>
    <property type="match status" value="1"/>
</dbReference>
<dbReference type="SUPFAM" id="SSF52540">
    <property type="entry name" value="P-loop containing nucleoside triphosphate hydrolases"/>
    <property type="match status" value="1"/>
</dbReference>
<evidence type="ECO:0000256" key="3">
    <source>
        <dbReference type="PROSITE-ProRule" id="PRU00221"/>
    </source>
</evidence>
<gene>
    <name evidence="5" type="ORF">PILCRDRAFT_1868</name>
</gene>
<keyword evidence="6" id="KW-1185">Reference proteome</keyword>
<reference evidence="6" key="2">
    <citation type="submission" date="2015-01" db="EMBL/GenBank/DDBJ databases">
        <title>Evolutionary Origins and Diversification of the Mycorrhizal Mutualists.</title>
        <authorList>
            <consortium name="DOE Joint Genome Institute"/>
            <consortium name="Mycorrhizal Genomics Consortium"/>
            <person name="Kohler A."/>
            <person name="Kuo A."/>
            <person name="Nagy L.G."/>
            <person name="Floudas D."/>
            <person name="Copeland A."/>
            <person name="Barry K.W."/>
            <person name="Cichocki N."/>
            <person name="Veneault-Fourrey C."/>
            <person name="LaButti K."/>
            <person name="Lindquist E.A."/>
            <person name="Lipzen A."/>
            <person name="Lundell T."/>
            <person name="Morin E."/>
            <person name="Murat C."/>
            <person name="Riley R."/>
            <person name="Ohm R."/>
            <person name="Sun H."/>
            <person name="Tunlid A."/>
            <person name="Henrissat B."/>
            <person name="Grigoriev I.V."/>
            <person name="Hibbett D.S."/>
            <person name="Martin F."/>
        </authorList>
    </citation>
    <scope>NUCLEOTIDE SEQUENCE [LARGE SCALE GENOMIC DNA]</scope>
    <source>
        <strain evidence="6">F 1598</strain>
    </source>
</reference>
<dbReference type="Gene3D" id="2.130.10.10">
    <property type="entry name" value="YVTN repeat-like/Quinoprotein amine dehydrogenase"/>
    <property type="match status" value="3"/>
</dbReference>
<feature type="repeat" description="WD" evidence="3">
    <location>
        <begin position="895"/>
        <end position="936"/>
    </location>
</feature>
<dbReference type="InterPro" id="IPR001680">
    <property type="entry name" value="WD40_rpt"/>
</dbReference>
<dbReference type="PROSITE" id="PS50294">
    <property type="entry name" value="WD_REPEATS_REGION"/>
    <property type="match status" value="7"/>
</dbReference>
<feature type="repeat" description="WD" evidence="3">
    <location>
        <begin position="938"/>
        <end position="979"/>
    </location>
</feature>
<dbReference type="STRING" id="765440.A0A0C3GG24"/>
<dbReference type="EMBL" id="KN832973">
    <property type="protein sequence ID" value="KIM90604.1"/>
    <property type="molecule type" value="Genomic_DNA"/>
</dbReference>
<dbReference type="InterPro" id="IPR011043">
    <property type="entry name" value="Gal_Oxase/kelch_b-propeller"/>
</dbReference>
<evidence type="ECO:0000313" key="6">
    <source>
        <dbReference type="Proteomes" id="UP000054166"/>
    </source>
</evidence>
<feature type="repeat" description="WD" evidence="3">
    <location>
        <begin position="791"/>
        <end position="832"/>
    </location>
</feature>
<evidence type="ECO:0000259" key="4">
    <source>
        <dbReference type="PROSITE" id="PS50837"/>
    </source>
</evidence>
<dbReference type="InterPro" id="IPR020472">
    <property type="entry name" value="WD40_PAC1"/>
</dbReference>
<dbReference type="PROSITE" id="PS00678">
    <property type="entry name" value="WD_REPEATS_1"/>
    <property type="match status" value="7"/>
</dbReference>
<feature type="repeat" description="WD" evidence="3">
    <location>
        <begin position="834"/>
        <end position="875"/>
    </location>
</feature>
<protein>
    <recommendedName>
        <fullName evidence="4">NACHT domain-containing protein</fullName>
    </recommendedName>
</protein>
<dbReference type="Pfam" id="PF00400">
    <property type="entry name" value="WD40"/>
    <property type="match status" value="8"/>
</dbReference>
<reference evidence="5 6" key="1">
    <citation type="submission" date="2014-04" db="EMBL/GenBank/DDBJ databases">
        <authorList>
            <consortium name="DOE Joint Genome Institute"/>
            <person name="Kuo A."/>
            <person name="Tarkka M."/>
            <person name="Buscot F."/>
            <person name="Kohler A."/>
            <person name="Nagy L.G."/>
            <person name="Floudas D."/>
            <person name="Copeland A."/>
            <person name="Barry K.W."/>
            <person name="Cichocki N."/>
            <person name="Veneault-Fourrey C."/>
            <person name="LaButti K."/>
            <person name="Lindquist E.A."/>
            <person name="Lipzen A."/>
            <person name="Lundell T."/>
            <person name="Morin E."/>
            <person name="Murat C."/>
            <person name="Sun H."/>
            <person name="Tunlid A."/>
            <person name="Henrissat B."/>
            <person name="Grigoriev I.V."/>
            <person name="Hibbett D.S."/>
            <person name="Martin F."/>
            <person name="Nordberg H.P."/>
            <person name="Cantor M.N."/>
            <person name="Hua S.X."/>
        </authorList>
    </citation>
    <scope>NUCLEOTIDE SEQUENCE [LARGE SCALE GENOMIC DNA]</scope>
    <source>
        <strain evidence="5 6">F 1598</strain>
    </source>
</reference>
<dbReference type="InterPro" id="IPR036322">
    <property type="entry name" value="WD40_repeat_dom_sf"/>
</dbReference>
<dbReference type="Proteomes" id="UP000054166">
    <property type="component" value="Unassembled WGS sequence"/>
</dbReference>
<dbReference type="HOGENOM" id="CLU_000288_6_3_1"/>
<dbReference type="SUPFAM" id="SSF50965">
    <property type="entry name" value="Galactose oxidase, central domain"/>
    <property type="match status" value="1"/>
</dbReference>